<feature type="transmembrane region" description="Helical" evidence="9">
    <location>
        <begin position="269"/>
        <end position="287"/>
    </location>
</feature>
<dbReference type="EMBL" id="QJOW01000003">
    <property type="protein sequence ID" value="KAB7515457.1"/>
    <property type="molecule type" value="Genomic_DNA"/>
</dbReference>
<evidence type="ECO:0000313" key="11">
    <source>
        <dbReference type="EMBL" id="KAB7515457.1"/>
    </source>
</evidence>
<name>A0A5N5U6V0_9EURY</name>
<keyword evidence="6 9" id="KW-0812">Transmembrane</keyword>
<dbReference type="PANTHER" id="PTHR11101:SF80">
    <property type="entry name" value="PHOSPHATE TRANSPORTER"/>
    <property type="match status" value="1"/>
</dbReference>
<keyword evidence="8 9" id="KW-0472">Membrane</keyword>
<evidence type="ECO:0000313" key="15">
    <source>
        <dbReference type="Proteomes" id="UP000326865"/>
    </source>
</evidence>
<comment type="caution">
    <text evidence="10">The sequence shown here is derived from an EMBL/GenBank/DDBJ whole genome shotgun (WGS) entry which is preliminary data.</text>
</comment>
<reference evidence="13 14" key="1">
    <citation type="submission" date="2019-10" db="EMBL/GenBank/DDBJ databases">
        <title>Unraveling microbial dark matter from salterns through culturing: the case of the genus Halosegnis.</title>
        <authorList>
            <person name="Duran-Viseras A."/>
            <person name="Andrei A.-S."/>
            <person name="Vera-Gargallo B."/>
            <person name="Ghai R."/>
            <person name="Sanchez-Porro C."/>
            <person name="Ventosa A."/>
        </authorList>
    </citation>
    <scope>NUCLEOTIDE SEQUENCE [LARGE SCALE GENOMIC DNA]</scope>
    <source>
        <strain evidence="11 14">F17-44</strain>
        <strain evidence="12 15">F18-79</strain>
        <strain evidence="10 13">F19-13</strain>
    </source>
</reference>
<evidence type="ECO:0000256" key="9">
    <source>
        <dbReference type="RuleBase" id="RU363058"/>
    </source>
</evidence>
<dbReference type="GO" id="GO:0016020">
    <property type="term" value="C:membrane"/>
    <property type="evidence" value="ECO:0007669"/>
    <property type="project" value="UniProtKB-SubCell"/>
</dbReference>
<comment type="function">
    <text evidence="1">Potential transporter for phosphate.</text>
</comment>
<comment type="similarity">
    <text evidence="3 9">Belongs to the inorganic phosphate transporter (PiT) (TC 2.A.20) family.</text>
</comment>
<feature type="transmembrane region" description="Helical" evidence="9">
    <location>
        <begin position="75"/>
        <end position="94"/>
    </location>
</feature>
<dbReference type="Proteomes" id="UP000326207">
    <property type="component" value="Unassembled WGS sequence"/>
</dbReference>
<dbReference type="InterPro" id="IPR001204">
    <property type="entry name" value="Phos_transporter"/>
</dbReference>
<evidence type="ECO:0000313" key="14">
    <source>
        <dbReference type="Proteomes" id="UP000326302"/>
    </source>
</evidence>
<accession>A0A5N5UDB8</accession>
<evidence type="ECO:0000256" key="6">
    <source>
        <dbReference type="ARBA" id="ARBA00022692"/>
    </source>
</evidence>
<dbReference type="EMBL" id="QMDY01000012">
    <property type="protein sequence ID" value="KAB7513472.1"/>
    <property type="molecule type" value="Genomic_DNA"/>
</dbReference>
<gene>
    <name evidence="12" type="ORF">DM867_05200</name>
    <name evidence="11" type="ORF">DMP03_09575</name>
    <name evidence="10" type="ORF">DP108_12855</name>
</gene>
<dbReference type="RefSeq" id="WP_152120452.1">
    <property type="nucleotide sequence ID" value="NZ_QJOW01000003.1"/>
</dbReference>
<feature type="transmembrane region" description="Helical" evidence="9">
    <location>
        <begin position="172"/>
        <end position="202"/>
    </location>
</feature>
<dbReference type="AlphaFoldDB" id="A0A5N5U6V0"/>
<keyword evidence="5 9" id="KW-0592">Phosphate transport</keyword>
<dbReference type="PANTHER" id="PTHR11101">
    <property type="entry name" value="PHOSPHATE TRANSPORTER"/>
    <property type="match status" value="1"/>
</dbReference>
<feature type="transmembrane region" description="Helical" evidence="9">
    <location>
        <begin position="130"/>
        <end position="152"/>
    </location>
</feature>
<evidence type="ECO:0000256" key="4">
    <source>
        <dbReference type="ARBA" id="ARBA00022448"/>
    </source>
</evidence>
<evidence type="ECO:0000256" key="5">
    <source>
        <dbReference type="ARBA" id="ARBA00022592"/>
    </source>
</evidence>
<feature type="transmembrane region" description="Helical" evidence="9">
    <location>
        <begin position="44"/>
        <end position="63"/>
    </location>
</feature>
<evidence type="ECO:0000256" key="8">
    <source>
        <dbReference type="ARBA" id="ARBA00023136"/>
    </source>
</evidence>
<accession>A0A5N5U6V0</accession>
<sequence>MLSPLLILGLVVAAFVGFNIGGSSTGVAFGPAVGSDIIGKGGAAALMTVFAFAGGWFSGRNVIQTMGGEIVPASYFTLIASVAILLFVGLALLISNLFGVPASTSMTAVGAIAGMGLAERALQWAVMGQIMVWWLVAPLIGFWVCTMIGRYFYPYLDSWFALEEATGLKRMITRFLVVAIGCYMAYSAGASNVANAVAPLVAGGTGQLTASQGVFLAGGAIAVGAFTIARRTLDTVGTGLTDLPLLAALIVETVSATLITFLSELGIPASLAVSATMCIIGLGWGRATRTSRLVDVATTAMGGNTTETVQPGVDSLNTDDEEIRPIGEEETEELSANDLFDPAATGRVITLWLATPTLAAVASFVVFAVVFPVVLG</sequence>
<accession>A0A5N5UAA0</accession>
<comment type="subcellular location">
    <subcellularLocation>
        <location evidence="2 9">Membrane</location>
        <topology evidence="2 9">Multi-pass membrane protein</topology>
    </subcellularLocation>
</comment>
<feature type="transmembrane region" description="Helical" evidence="9">
    <location>
        <begin position="245"/>
        <end position="262"/>
    </location>
</feature>
<evidence type="ECO:0000256" key="7">
    <source>
        <dbReference type="ARBA" id="ARBA00022989"/>
    </source>
</evidence>
<feature type="transmembrane region" description="Helical" evidence="9">
    <location>
        <begin position="214"/>
        <end position="233"/>
    </location>
</feature>
<dbReference type="GO" id="GO:0005315">
    <property type="term" value="F:phosphate transmembrane transporter activity"/>
    <property type="evidence" value="ECO:0007669"/>
    <property type="project" value="InterPro"/>
</dbReference>
<dbReference type="Proteomes" id="UP000326865">
    <property type="component" value="Unassembled WGS sequence"/>
</dbReference>
<dbReference type="Proteomes" id="UP000326302">
    <property type="component" value="Unassembled WGS sequence"/>
</dbReference>
<evidence type="ECO:0000313" key="10">
    <source>
        <dbReference type="EMBL" id="KAB7513472.1"/>
    </source>
</evidence>
<dbReference type="OrthoDB" id="101311at2157"/>
<evidence type="ECO:0000256" key="3">
    <source>
        <dbReference type="ARBA" id="ARBA00009916"/>
    </source>
</evidence>
<evidence type="ECO:0000313" key="13">
    <source>
        <dbReference type="Proteomes" id="UP000326207"/>
    </source>
</evidence>
<dbReference type="EMBL" id="QKKZ01000001">
    <property type="protein sequence ID" value="KAB7516510.1"/>
    <property type="molecule type" value="Genomic_DNA"/>
</dbReference>
<feature type="transmembrane region" description="Helical" evidence="9">
    <location>
        <begin position="349"/>
        <end position="375"/>
    </location>
</feature>
<keyword evidence="4 9" id="KW-0813">Transport</keyword>
<evidence type="ECO:0000313" key="12">
    <source>
        <dbReference type="EMBL" id="KAB7516510.1"/>
    </source>
</evidence>
<keyword evidence="7 9" id="KW-1133">Transmembrane helix</keyword>
<evidence type="ECO:0000256" key="1">
    <source>
        <dbReference type="ARBA" id="ARBA00001981"/>
    </source>
</evidence>
<dbReference type="GO" id="GO:0035435">
    <property type="term" value="P:phosphate ion transmembrane transport"/>
    <property type="evidence" value="ECO:0007669"/>
    <property type="project" value="TreeGrafter"/>
</dbReference>
<keyword evidence="15" id="KW-1185">Reference proteome</keyword>
<organism evidence="10 13">
    <name type="scientific">Halosegnis rubeus</name>
    <dbReference type="NCBI Taxonomy" id="2212850"/>
    <lineage>
        <taxon>Archaea</taxon>
        <taxon>Methanobacteriati</taxon>
        <taxon>Methanobacteriota</taxon>
        <taxon>Stenosarchaea group</taxon>
        <taxon>Halobacteria</taxon>
        <taxon>Halobacteriales</taxon>
        <taxon>Natronomonadaceae</taxon>
        <taxon>Halosegnis</taxon>
    </lineage>
</organism>
<evidence type="ECO:0000256" key="2">
    <source>
        <dbReference type="ARBA" id="ARBA00004141"/>
    </source>
</evidence>
<dbReference type="Pfam" id="PF01384">
    <property type="entry name" value="PHO4"/>
    <property type="match status" value="1"/>
</dbReference>
<protein>
    <recommendedName>
        <fullName evidence="9">Phosphate transporter</fullName>
    </recommendedName>
</protein>
<proteinExistence type="inferred from homology"/>